<feature type="transmembrane region" description="Helical" evidence="10">
    <location>
        <begin position="187"/>
        <end position="207"/>
    </location>
</feature>
<protein>
    <recommendedName>
        <fullName evidence="10">Elongation of very long chain fatty acids protein</fullName>
        <ecNumber evidence="10">2.3.1.199</ecNumber>
    </recommendedName>
    <alternativeName>
        <fullName evidence="10">Very-long-chain 3-oxoacyl-CoA synthase</fullName>
    </alternativeName>
</protein>
<dbReference type="GO" id="GO:0009922">
    <property type="term" value="F:fatty acid elongase activity"/>
    <property type="evidence" value="ECO:0007669"/>
    <property type="project" value="UniProtKB-EC"/>
</dbReference>
<keyword evidence="8 10" id="KW-0472">Membrane</keyword>
<keyword evidence="2 10" id="KW-0444">Lipid biosynthesis</keyword>
<dbReference type="PANTHER" id="PTHR11157:SF17">
    <property type="entry name" value="ELONGATION OF VERY LONG CHAIN FATTY ACIDS PROTEIN 6"/>
    <property type="match status" value="1"/>
</dbReference>
<dbReference type="PANTHER" id="PTHR11157">
    <property type="entry name" value="FATTY ACID ACYL TRANSFERASE-RELATED"/>
    <property type="match status" value="1"/>
</dbReference>
<feature type="transmembrane region" description="Helical" evidence="10">
    <location>
        <begin position="93"/>
        <end position="115"/>
    </location>
</feature>
<comment type="subcellular location">
    <subcellularLocation>
        <location evidence="1">Membrane</location>
        <topology evidence="1">Multi-pass membrane protein</topology>
    </subcellularLocation>
</comment>
<dbReference type="AlphaFoldDB" id="A0A834R7V8"/>
<evidence type="ECO:0000313" key="11">
    <source>
        <dbReference type="EMBL" id="KAF7488993.1"/>
    </source>
</evidence>
<evidence type="ECO:0000256" key="8">
    <source>
        <dbReference type="ARBA" id="ARBA00023136"/>
    </source>
</evidence>
<sequence length="323" mass="38511">MIFFNLSEYKDIRYHDFHILIPGRSHRFKDVPDPMLIEDFLRKHADLIHQNLYRWYYSFYISFAYLITIWLLKNWMKKREPFRMRSLLITWNILLSIFSLIGSYRVLPEFISVLYDHGFLYSISRSSYYFDYRVSAWYILFTLSKAVELLDTGFVLLRKKPLIVLHWIHHLLTLNFSWFVFSNAPATARWMVTMNFFIHTFMYAYYAFKVAGYHIPKRISLCITISQILQMFIGLIVNYKALQLKLLGLPCDGSFPVLITAVTLYGLFAILFVNFFIWTYIIKRSGKNIRNAMKHFTSEMNNNEQKLCNGNTIDDSLVMKKAQ</sequence>
<evidence type="ECO:0000256" key="4">
    <source>
        <dbReference type="ARBA" id="ARBA00022692"/>
    </source>
</evidence>
<evidence type="ECO:0000313" key="13">
    <source>
        <dbReference type="Proteomes" id="UP000070412"/>
    </source>
</evidence>
<dbReference type="OrthoDB" id="6492566at2759"/>
<dbReference type="GO" id="GO:0030148">
    <property type="term" value="P:sphingolipid biosynthetic process"/>
    <property type="evidence" value="ECO:0007669"/>
    <property type="project" value="TreeGrafter"/>
</dbReference>
<dbReference type="EMBL" id="WVUK01000065">
    <property type="protein sequence ID" value="KAF7488993.1"/>
    <property type="molecule type" value="Genomic_DNA"/>
</dbReference>
<keyword evidence="3 10" id="KW-0808">Transferase</keyword>
<keyword evidence="7 10" id="KW-0443">Lipid metabolism</keyword>
<dbReference type="GO" id="GO:0034625">
    <property type="term" value="P:fatty acid elongation, monounsaturated fatty acid"/>
    <property type="evidence" value="ECO:0007669"/>
    <property type="project" value="TreeGrafter"/>
</dbReference>
<reference evidence="12" key="3">
    <citation type="submission" date="2022-06" db="UniProtKB">
        <authorList>
            <consortium name="EnsemblMetazoa"/>
        </authorList>
    </citation>
    <scope>IDENTIFICATION</scope>
</reference>
<evidence type="ECO:0000256" key="9">
    <source>
        <dbReference type="ARBA" id="ARBA00023160"/>
    </source>
</evidence>
<dbReference type="Pfam" id="PF01151">
    <property type="entry name" value="ELO"/>
    <property type="match status" value="1"/>
</dbReference>
<feature type="transmembrane region" description="Helical" evidence="10">
    <location>
        <begin position="257"/>
        <end position="281"/>
    </location>
</feature>
<gene>
    <name evidence="11" type="ORF">SSS_3083</name>
</gene>
<comment type="similarity">
    <text evidence="10">Belongs to the ELO family.</text>
</comment>
<accession>A0A834R7V8</accession>
<comment type="catalytic activity">
    <reaction evidence="10">
        <text>a very-long-chain acyl-CoA + malonyl-CoA + H(+) = a very-long-chain 3-oxoacyl-CoA + CO2 + CoA</text>
        <dbReference type="Rhea" id="RHEA:32727"/>
        <dbReference type="ChEBI" id="CHEBI:15378"/>
        <dbReference type="ChEBI" id="CHEBI:16526"/>
        <dbReference type="ChEBI" id="CHEBI:57287"/>
        <dbReference type="ChEBI" id="CHEBI:57384"/>
        <dbReference type="ChEBI" id="CHEBI:90725"/>
        <dbReference type="ChEBI" id="CHEBI:90736"/>
        <dbReference type="EC" id="2.3.1.199"/>
    </reaction>
</comment>
<keyword evidence="6 10" id="KW-1133">Transmembrane helix</keyword>
<evidence type="ECO:0000256" key="1">
    <source>
        <dbReference type="ARBA" id="ARBA00004141"/>
    </source>
</evidence>
<evidence type="ECO:0000256" key="5">
    <source>
        <dbReference type="ARBA" id="ARBA00022832"/>
    </source>
</evidence>
<evidence type="ECO:0000256" key="2">
    <source>
        <dbReference type="ARBA" id="ARBA00022516"/>
    </source>
</evidence>
<dbReference type="EnsemblMetazoa" id="SSS_3083s_mrna">
    <property type="protein sequence ID" value="KAF7488993.1"/>
    <property type="gene ID" value="SSS_3083"/>
</dbReference>
<reference evidence="11" key="2">
    <citation type="submission" date="2020-01" db="EMBL/GenBank/DDBJ databases">
        <authorList>
            <person name="Korhonen P.K.K."/>
            <person name="Guangxu M.G."/>
            <person name="Wang T.W."/>
            <person name="Stroehlein A.J.S."/>
            <person name="Young N.D."/>
            <person name="Ang C.-S.A."/>
            <person name="Fernando D.W.F."/>
            <person name="Lu H.L."/>
            <person name="Taylor S.T."/>
            <person name="Ehtesham M.E.M."/>
            <person name="Najaraj S.H.N."/>
            <person name="Harsha G.H.G."/>
            <person name="Madugundu A.M."/>
            <person name="Renuse S.R."/>
            <person name="Holt D.H."/>
            <person name="Pandey A.P."/>
            <person name="Papenfuss A.P."/>
            <person name="Gasser R.B.G."/>
            <person name="Fischer K.F."/>
        </authorList>
    </citation>
    <scope>NUCLEOTIDE SEQUENCE</scope>
    <source>
        <strain evidence="11">SSS_KF_BRIS2020</strain>
    </source>
</reference>
<dbReference type="GO" id="GO:0042761">
    <property type="term" value="P:very long-chain fatty acid biosynthetic process"/>
    <property type="evidence" value="ECO:0007669"/>
    <property type="project" value="TreeGrafter"/>
</dbReference>
<dbReference type="Proteomes" id="UP000070412">
    <property type="component" value="Unassembled WGS sequence"/>
</dbReference>
<feature type="transmembrane region" description="Helical" evidence="10">
    <location>
        <begin position="55"/>
        <end position="72"/>
    </location>
</feature>
<dbReference type="OMA" id="GRFYILM"/>
<evidence type="ECO:0000256" key="3">
    <source>
        <dbReference type="ARBA" id="ARBA00022679"/>
    </source>
</evidence>
<keyword evidence="4 10" id="KW-0812">Transmembrane</keyword>
<keyword evidence="13" id="KW-1185">Reference proteome</keyword>
<dbReference type="GO" id="GO:0034626">
    <property type="term" value="P:fatty acid elongation, polyunsaturated fatty acid"/>
    <property type="evidence" value="ECO:0007669"/>
    <property type="project" value="TreeGrafter"/>
</dbReference>
<keyword evidence="9 10" id="KW-0275">Fatty acid biosynthesis</keyword>
<feature type="transmembrane region" description="Helical" evidence="10">
    <location>
        <begin position="135"/>
        <end position="157"/>
    </location>
</feature>
<organism evidence="11">
    <name type="scientific">Sarcoptes scabiei</name>
    <name type="common">Itch mite</name>
    <name type="synonym">Acarus scabiei</name>
    <dbReference type="NCBI Taxonomy" id="52283"/>
    <lineage>
        <taxon>Eukaryota</taxon>
        <taxon>Metazoa</taxon>
        <taxon>Ecdysozoa</taxon>
        <taxon>Arthropoda</taxon>
        <taxon>Chelicerata</taxon>
        <taxon>Arachnida</taxon>
        <taxon>Acari</taxon>
        <taxon>Acariformes</taxon>
        <taxon>Sarcoptiformes</taxon>
        <taxon>Astigmata</taxon>
        <taxon>Psoroptidia</taxon>
        <taxon>Sarcoptoidea</taxon>
        <taxon>Sarcoptidae</taxon>
        <taxon>Sarcoptinae</taxon>
        <taxon>Sarcoptes</taxon>
    </lineage>
</organism>
<evidence type="ECO:0000256" key="7">
    <source>
        <dbReference type="ARBA" id="ARBA00023098"/>
    </source>
</evidence>
<name>A0A834R7V8_SARSC</name>
<evidence type="ECO:0000313" key="12">
    <source>
        <dbReference type="EnsemblMetazoa" id="KAF7488993.1"/>
    </source>
</evidence>
<dbReference type="InterPro" id="IPR002076">
    <property type="entry name" value="ELO_fam"/>
</dbReference>
<feature type="transmembrane region" description="Helical" evidence="10">
    <location>
        <begin position="164"/>
        <end position="181"/>
    </location>
</feature>
<evidence type="ECO:0000256" key="10">
    <source>
        <dbReference type="RuleBase" id="RU361115"/>
    </source>
</evidence>
<feature type="transmembrane region" description="Helical" evidence="10">
    <location>
        <begin position="219"/>
        <end position="237"/>
    </location>
</feature>
<keyword evidence="5 10" id="KW-0276">Fatty acid metabolism</keyword>
<dbReference type="EC" id="2.3.1.199" evidence="10"/>
<dbReference type="GO" id="GO:0005789">
    <property type="term" value="C:endoplasmic reticulum membrane"/>
    <property type="evidence" value="ECO:0007669"/>
    <property type="project" value="TreeGrafter"/>
</dbReference>
<dbReference type="GO" id="GO:0019367">
    <property type="term" value="P:fatty acid elongation, saturated fatty acid"/>
    <property type="evidence" value="ECO:0007669"/>
    <property type="project" value="TreeGrafter"/>
</dbReference>
<proteinExistence type="inferred from homology"/>
<reference evidence="13" key="1">
    <citation type="journal article" date="2020" name="PLoS Negl. Trop. Dis.">
        <title>High-quality nuclear genome for Sarcoptes scabiei-A critical resource for a neglected parasite.</title>
        <authorList>
            <person name="Korhonen P.K."/>
            <person name="Gasser R.B."/>
            <person name="Ma G."/>
            <person name="Wang T."/>
            <person name="Stroehlein A.J."/>
            <person name="Young N.D."/>
            <person name="Ang C.S."/>
            <person name="Fernando D.D."/>
            <person name="Lu H.C."/>
            <person name="Taylor S."/>
            <person name="Reynolds S.L."/>
            <person name="Mofiz E."/>
            <person name="Najaraj S.H."/>
            <person name="Gowda H."/>
            <person name="Madugundu A."/>
            <person name="Renuse S."/>
            <person name="Holt D."/>
            <person name="Pandey A."/>
            <person name="Papenfuss A.T."/>
            <person name="Fischer K."/>
        </authorList>
    </citation>
    <scope>NUCLEOTIDE SEQUENCE [LARGE SCALE GENOMIC DNA]</scope>
</reference>
<evidence type="ECO:0000256" key="6">
    <source>
        <dbReference type="ARBA" id="ARBA00022989"/>
    </source>
</evidence>